<reference evidence="2 3" key="1">
    <citation type="journal article" date="2022" name="bioRxiv">
        <title>Genomics of Preaxostyla Flagellates Illuminates Evolutionary Transitions and the Path Towards Mitochondrial Loss.</title>
        <authorList>
            <person name="Novak L.V.F."/>
            <person name="Treitli S.C."/>
            <person name="Pyrih J."/>
            <person name="Halakuc P."/>
            <person name="Pipaliya S.V."/>
            <person name="Vacek V."/>
            <person name="Brzon O."/>
            <person name="Soukal P."/>
            <person name="Eme L."/>
            <person name="Dacks J.B."/>
            <person name="Karnkowska A."/>
            <person name="Elias M."/>
            <person name="Hampl V."/>
        </authorList>
    </citation>
    <scope>NUCLEOTIDE SEQUENCE [LARGE SCALE GENOMIC DNA]</scope>
    <source>
        <strain evidence="2">NAU3</strain>
        <tissue evidence="2">Gut</tissue>
    </source>
</reference>
<proteinExistence type="predicted"/>
<feature type="compositionally biased region" description="Basic and acidic residues" evidence="1">
    <location>
        <begin position="163"/>
        <end position="181"/>
    </location>
</feature>
<feature type="compositionally biased region" description="Basic and acidic residues" evidence="1">
    <location>
        <begin position="124"/>
        <end position="156"/>
    </location>
</feature>
<accession>A0ABQ9YMI7</accession>
<dbReference type="Proteomes" id="UP001281761">
    <property type="component" value="Unassembled WGS sequence"/>
</dbReference>
<evidence type="ECO:0000256" key="1">
    <source>
        <dbReference type="SAM" id="MobiDB-lite"/>
    </source>
</evidence>
<keyword evidence="3" id="KW-1185">Reference proteome</keyword>
<evidence type="ECO:0000313" key="2">
    <source>
        <dbReference type="EMBL" id="KAK2964961.1"/>
    </source>
</evidence>
<feature type="compositionally biased region" description="Basic and acidic residues" evidence="1">
    <location>
        <begin position="24"/>
        <end position="44"/>
    </location>
</feature>
<dbReference type="EMBL" id="JARBJD010000001">
    <property type="protein sequence ID" value="KAK2964961.1"/>
    <property type="molecule type" value="Genomic_DNA"/>
</dbReference>
<sequence>MRDAKEAEERRRKKEEWRLEVQLKEENLRKEETRQRTEEQEKTALDTVLLHSSHDRTDTAGLSEDEDDSQTTHIIVEHIIIRLILSPLHPNTIHPHPKVQFSTSLYSRTSSRTSGTSPTLTLTETKRDLFERECQTRHTQRHEKEKQGRRREDAERRRKPRLIKAEVQRREGDQWRGKNDS</sequence>
<feature type="region of interest" description="Disordered" evidence="1">
    <location>
        <begin position="105"/>
        <end position="181"/>
    </location>
</feature>
<evidence type="ECO:0000313" key="3">
    <source>
        <dbReference type="Proteomes" id="UP001281761"/>
    </source>
</evidence>
<gene>
    <name evidence="2" type="ORF">BLNAU_262</name>
</gene>
<comment type="caution">
    <text evidence="2">The sequence shown here is derived from an EMBL/GenBank/DDBJ whole genome shotgun (WGS) entry which is preliminary data.</text>
</comment>
<protein>
    <submittedName>
        <fullName evidence="2">Uncharacterized protein</fullName>
    </submittedName>
</protein>
<name>A0ABQ9YMI7_9EUKA</name>
<feature type="compositionally biased region" description="Low complexity" evidence="1">
    <location>
        <begin position="105"/>
        <end position="123"/>
    </location>
</feature>
<organism evidence="2 3">
    <name type="scientific">Blattamonas nauphoetae</name>
    <dbReference type="NCBI Taxonomy" id="2049346"/>
    <lineage>
        <taxon>Eukaryota</taxon>
        <taxon>Metamonada</taxon>
        <taxon>Preaxostyla</taxon>
        <taxon>Oxymonadida</taxon>
        <taxon>Blattamonas</taxon>
    </lineage>
</organism>
<feature type="region of interest" description="Disordered" evidence="1">
    <location>
        <begin position="24"/>
        <end position="69"/>
    </location>
</feature>